<dbReference type="PROSITE" id="PS51635">
    <property type="entry name" value="PNPLA"/>
    <property type="match status" value="1"/>
</dbReference>
<feature type="short sequence motif" description="DGA/G" evidence="4">
    <location>
        <begin position="150"/>
        <end position="152"/>
    </location>
</feature>
<dbReference type="RefSeq" id="WP_109741058.1">
    <property type="nucleotide sequence ID" value="NZ_QGGO01000001.1"/>
</dbReference>
<dbReference type="InterPro" id="IPR050301">
    <property type="entry name" value="NTE"/>
</dbReference>
<dbReference type="Pfam" id="PF01734">
    <property type="entry name" value="Patatin"/>
    <property type="match status" value="1"/>
</dbReference>
<dbReference type="AlphaFoldDB" id="A0A316EHZ7"/>
<dbReference type="EMBL" id="QGGO01000001">
    <property type="protein sequence ID" value="PWK29437.1"/>
    <property type="molecule type" value="Genomic_DNA"/>
</dbReference>
<dbReference type="InterPro" id="IPR002641">
    <property type="entry name" value="PNPLA_dom"/>
</dbReference>
<dbReference type="CDD" id="cd07205">
    <property type="entry name" value="Pat_PNPLA6_PNPLA7_NTE1_like"/>
    <property type="match status" value="1"/>
</dbReference>
<dbReference type="GO" id="GO:0016042">
    <property type="term" value="P:lipid catabolic process"/>
    <property type="evidence" value="ECO:0007669"/>
    <property type="project" value="UniProtKB-UniRule"/>
</dbReference>
<feature type="short sequence motif" description="GXSXG" evidence="4">
    <location>
        <begin position="36"/>
        <end position="40"/>
    </location>
</feature>
<protein>
    <submittedName>
        <fullName evidence="6">NTE family protein</fullName>
    </submittedName>
</protein>
<dbReference type="Gene3D" id="3.40.1090.10">
    <property type="entry name" value="Cytosolic phospholipase A2 catalytic domain"/>
    <property type="match status" value="1"/>
</dbReference>
<keyword evidence="1 4" id="KW-0378">Hydrolase</keyword>
<feature type="domain" description="PNPLA" evidence="5">
    <location>
        <begin position="5"/>
        <end position="163"/>
    </location>
</feature>
<feature type="active site" description="Proton acceptor" evidence="4">
    <location>
        <position position="150"/>
    </location>
</feature>
<gene>
    <name evidence="6" type="ORF">LV89_00277</name>
</gene>
<name>A0A316EHZ7_9BACT</name>
<reference evidence="6 7" key="1">
    <citation type="submission" date="2018-05" db="EMBL/GenBank/DDBJ databases">
        <title>Genomic Encyclopedia of Archaeal and Bacterial Type Strains, Phase II (KMG-II): from individual species to whole genera.</title>
        <authorList>
            <person name="Goeker M."/>
        </authorList>
    </citation>
    <scope>NUCLEOTIDE SEQUENCE [LARGE SCALE GENOMIC DNA]</scope>
    <source>
        <strain evidence="6 7">DSM 22214</strain>
    </source>
</reference>
<evidence type="ECO:0000256" key="4">
    <source>
        <dbReference type="PROSITE-ProRule" id="PRU01161"/>
    </source>
</evidence>
<evidence type="ECO:0000256" key="1">
    <source>
        <dbReference type="ARBA" id="ARBA00022801"/>
    </source>
</evidence>
<dbReference type="GO" id="GO:0016787">
    <property type="term" value="F:hydrolase activity"/>
    <property type="evidence" value="ECO:0007669"/>
    <property type="project" value="UniProtKB-UniRule"/>
</dbReference>
<dbReference type="SUPFAM" id="SSF52151">
    <property type="entry name" value="FabD/lysophospholipase-like"/>
    <property type="match status" value="1"/>
</dbReference>
<evidence type="ECO:0000259" key="5">
    <source>
        <dbReference type="PROSITE" id="PS51635"/>
    </source>
</evidence>
<feature type="active site" description="Nucleophile" evidence="4">
    <location>
        <position position="38"/>
    </location>
</feature>
<evidence type="ECO:0000256" key="3">
    <source>
        <dbReference type="ARBA" id="ARBA00023098"/>
    </source>
</evidence>
<keyword evidence="7" id="KW-1185">Reference proteome</keyword>
<keyword evidence="2 4" id="KW-0442">Lipid degradation</keyword>
<feature type="short sequence motif" description="GXGXXG" evidence="4">
    <location>
        <begin position="9"/>
        <end position="14"/>
    </location>
</feature>
<sequence length="251" mass="27232">MKIGLVLSGGGARGIAHLGVLKALQEKSIQISGISGCSAGAIVGTMFAAGYSPDHIFEIVVSSNTLKAMRPAWSRSGLVRMQKVEEVYLKYIPHNSFEHLKIPLTVNATDLYAGDTVYFSSGELLKPVMASCCIPGLFEPIIHNGVTLIDGGILNNMPIEPLLGKYDYIIGSHCNPYGIQQTPKSMATIVPKALFLAINNNSKSRLAQCNFLIEPPALKSFDPYDIRKSIEIFKAGYEFAKELELPSQLVS</sequence>
<dbReference type="Proteomes" id="UP000245489">
    <property type="component" value="Unassembled WGS sequence"/>
</dbReference>
<dbReference type="OrthoDB" id="9770965at2"/>
<evidence type="ECO:0000256" key="2">
    <source>
        <dbReference type="ARBA" id="ARBA00022963"/>
    </source>
</evidence>
<dbReference type="PANTHER" id="PTHR14226">
    <property type="entry name" value="NEUROPATHY TARGET ESTERASE/SWISS CHEESE D.MELANOGASTER"/>
    <property type="match status" value="1"/>
</dbReference>
<keyword evidence="3 4" id="KW-0443">Lipid metabolism</keyword>
<evidence type="ECO:0000313" key="7">
    <source>
        <dbReference type="Proteomes" id="UP000245489"/>
    </source>
</evidence>
<dbReference type="PANTHER" id="PTHR14226:SF78">
    <property type="entry name" value="SLR0060 PROTEIN"/>
    <property type="match status" value="1"/>
</dbReference>
<evidence type="ECO:0000313" key="6">
    <source>
        <dbReference type="EMBL" id="PWK29437.1"/>
    </source>
</evidence>
<organism evidence="6 7">
    <name type="scientific">Arcicella aurantiaca</name>
    <dbReference type="NCBI Taxonomy" id="591202"/>
    <lineage>
        <taxon>Bacteria</taxon>
        <taxon>Pseudomonadati</taxon>
        <taxon>Bacteroidota</taxon>
        <taxon>Cytophagia</taxon>
        <taxon>Cytophagales</taxon>
        <taxon>Flectobacillaceae</taxon>
        <taxon>Arcicella</taxon>
    </lineage>
</organism>
<proteinExistence type="predicted"/>
<comment type="caution">
    <text evidence="6">The sequence shown here is derived from an EMBL/GenBank/DDBJ whole genome shotgun (WGS) entry which is preliminary data.</text>
</comment>
<accession>A0A316EHZ7</accession>
<dbReference type="InterPro" id="IPR016035">
    <property type="entry name" value="Acyl_Trfase/lysoPLipase"/>
</dbReference>